<keyword evidence="5" id="KW-0862">Zinc</keyword>
<dbReference type="GO" id="GO:0006508">
    <property type="term" value="P:proteolysis"/>
    <property type="evidence" value="ECO:0007669"/>
    <property type="project" value="UniProtKB-KW"/>
</dbReference>
<dbReference type="RefSeq" id="WP_145346630.1">
    <property type="nucleotide sequence ID" value="NZ_CP036261.1"/>
</dbReference>
<dbReference type="Pfam" id="PF01427">
    <property type="entry name" value="Peptidase_M15"/>
    <property type="match status" value="1"/>
</dbReference>
<keyword evidence="3" id="KW-0479">Metal-binding</keyword>
<keyword evidence="2" id="KW-0645">Protease</keyword>
<evidence type="ECO:0000256" key="7">
    <source>
        <dbReference type="ARBA" id="ARBA00023049"/>
    </source>
</evidence>
<evidence type="ECO:0000256" key="1">
    <source>
        <dbReference type="ARBA" id="ARBA00001362"/>
    </source>
</evidence>
<evidence type="ECO:0000256" key="2">
    <source>
        <dbReference type="ARBA" id="ARBA00022670"/>
    </source>
</evidence>
<evidence type="ECO:0000313" key="10">
    <source>
        <dbReference type="Proteomes" id="UP000319557"/>
    </source>
</evidence>
<evidence type="ECO:0000313" key="9">
    <source>
        <dbReference type="EMBL" id="QDS89051.1"/>
    </source>
</evidence>
<dbReference type="GO" id="GO:0160237">
    <property type="term" value="F:D-Ala-D-Ala dipeptidase activity"/>
    <property type="evidence" value="ECO:0007669"/>
    <property type="project" value="UniProtKB-EC"/>
</dbReference>
<dbReference type="GO" id="GO:0008237">
    <property type="term" value="F:metallopeptidase activity"/>
    <property type="evidence" value="ECO:0007669"/>
    <property type="project" value="UniProtKB-KW"/>
</dbReference>
<keyword evidence="8" id="KW-0961">Cell wall biogenesis/degradation</keyword>
<evidence type="ECO:0000256" key="4">
    <source>
        <dbReference type="ARBA" id="ARBA00022801"/>
    </source>
</evidence>
<keyword evidence="4 9" id="KW-0378">Hydrolase</keyword>
<dbReference type="GO" id="GO:0046872">
    <property type="term" value="F:metal ion binding"/>
    <property type="evidence" value="ECO:0007669"/>
    <property type="project" value="UniProtKB-KW"/>
</dbReference>
<reference evidence="9 10" key="1">
    <citation type="submission" date="2019-02" db="EMBL/GenBank/DDBJ databases">
        <title>Deep-cultivation of Planctomycetes and their phenomic and genomic characterization uncovers novel biology.</title>
        <authorList>
            <person name="Wiegand S."/>
            <person name="Jogler M."/>
            <person name="Boedeker C."/>
            <person name="Pinto D."/>
            <person name="Vollmers J."/>
            <person name="Rivas-Marin E."/>
            <person name="Kohn T."/>
            <person name="Peeters S.H."/>
            <person name="Heuer A."/>
            <person name="Rast P."/>
            <person name="Oberbeckmann S."/>
            <person name="Bunk B."/>
            <person name="Jeske O."/>
            <person name="Meyerdierks A."/>
            <person name="Storesund J.E."/>
            <person name="Kallscheuer N."/>
            <person name="Luecker S."/>
            <person name="Lage O.M."/>
            <person name="Pohl T."/>
            <person name="Merkel B.J."/>
            <person name="Hornburger P."/>
            <person name="Mueller R.-W."/>
            <person name="Bruemmer F."/>
            <person name="Labrenz M."/>
            <person name="Spormann A.M."/>
            <person name="Op den Camp H."/>
            <person name="Overmann J."/>
            <person name="Amann R."/>
            <person name="Jetten M.S.M."/>
            <person name="Mascher T."/>
            <person name="Medema M.H."/>
            <person name="Devos D.P."/>
            <person name="Kaster A.-K."/>
            <person name="Ovreas L."/>
            <person name="Rohde M."/>
            <person name="Galperin M.Y."/>
            <person name="Jogler C."/>
        </authorList>
    </citation>
    <scope>NUCLEOTIDE SEQUENCE [LARGE SCALE GENOMIC DNA]</scope>
    <source>
        <strain evidence="9 10">EC9</strain>
    </source>
</reference>
<dbReference type="EMBL" id="CP036261">
    <property type="protein sequence ID" value="QDS89051.1"/>
    <property type="molecule type" value="Genomic_DNA"/>
</dbReference>
<dbReference type="OrthoDB" id="9801430at2"/>
<evidence type="ECO:0000256" key="6">
    <source>
        <dbReference type="ARBA" id="ARBA00022997"/>
    </source>
</evidence>
<accession>A0A517M2F4</accession>
<dbReference type="InterPro" id="IPR009045">
    <property type="entry name" value="Zn_M74/Hedgehog-like"/>
</dbReference>
<dbReference type="PANTHER" id="PTHR43126">
    <property type="entry name" value="D-ALANYL-D-ALANINE DIPEPTIDASE"/>
    <property type="match status" value="1"/>
</dbReference>
<dbReference type="AlphaFoldDB" id="A0A517M2F4"/>
<proteinExistence type="predicted"/>
<comment type="catalytic activity">
    <reaction evidence="1">
        <text>D-alanyl-D-alanine + H2O = 2 D-alanine</text>
        <dbReference type="Rhea" id="RHEA:20661"/>
        <dbReference type="ChEBI" id="CHEBI:15377"/>
        <dbReference type="ChEBI" id="CHEBI:57416"/>
        <dbReference type="ChEBI" id="CHEBI:57822"/>
        <dbReference type="EC" id="3.4.13.22"/>
    </reaction>
</comment>
<keyword evidence="10" id="KW-1185">Reference proteome</keyword>
<evidence type="ECO:0000256" key="3">
    <source>
        <dbReference type="ARBA" id="ARBA00022723"/>
    </source>
</evidence>
<dbReference type="Gene3D" id="3.30.1380.10">
    <property type="match status" value="1"/>
</dbReference>
<sequence length="284" mass="32365">MKTISAVPSRRDYWAQQMQLGYDLIQQVIPFEVHECGEGFASLPDAAERAGIEMQFSESKIAGELERVFFIREGLVNKLMDIGRAMNDRGWILKIEDGYRSQDMQSQLVRKPELFDAILKKCIWENDGQLPPTELVFRRATVLIANIPKIGTHMSGSAVDISVFRRDDGSEVWRGNPYLEMSERTPMRSPFIEADDLQNRLEITALMEAHGFMHFPFEFWHYNQGDAMGNILSGHPAPARYGPVHWDPQTNRVTPYDEPLRPLNPLDAIEQEIAAATQRATTSI</sequence>
<gene>
    <name evidence="9" type="primary">vanX</name>
    <name evidence="9" type="ORF">EC9_32480</name>
</gene>
<evidence type="ECO:0000256" key="8">
    <source>
        <dbReference type="ARBA" id="ARBA00023316"/>
    </source>
</evidence>
<dbReference type="InterPro" id="IPR000755">
    <property type="entry name" value="A_A_dipeptidase"/>
</dbReference>
<dbReference type="Proteomes" id="UP000319557">
    <property type="component" value="Chromosome"/>
</dbReference>
<name>A0A517M2F4_9BACT</name>
<dbReference type="KEGG" id="ruv:EC9_32480"/>
<keyword evidence="6 9" id="KW-0224">Dipeptidase</keyword>
<dbReference type="PANTHER" id="PTHR43126:SF1">
    <property type="entry name" value="D-ALANYL-D-ALANINE DIPEPTIDASE"/>
    <property type="match status" value="1"/>
</dbReference>
<evidence type="ECO:0000256" key="5">
    <source>
        <dbReference type="ARBA" id="ARBA00022833"/>
    </source>
</evidence>
<dbReference type="SUPFAM" id="SSF55166">
    <property type="entry name" value="Hedgehog/DD-peptidase"/>
    <property type="match status" value="1"/>
</dbReference>
<dbReference type="EC" id="3.4.13.22" evidence="9"/>
<dbReference type="GO" id="GO:0071555">
    <property type="term" value="P:cell wall organization"/>
    <property type="evidence" value="ECO:0007669"/>
    <property type="project" value="UniProtKB-KW"/>
</dbReference>
<keyword evidence="7" id="KW-0482">Metalloprotease</keyword>
<protein>
    <submittedName>
        <fullName evidence="9">D-alanyl-D-alanine dipeptidase</fullName>
        <ecNumber evidence="9">3.4.13.22</ecNumber>
    </submittedName>
</protein>
<organism evidence="9 10">
    <name type="scientific">Rosistilla ulvae</name>
    <dbReference type="NCBI Taxonomy" id="1930277"/>
    <lineage>
        <taxon>Bacteria</taxon>
        <taxon>Pseudomonadati</taxon>
        <taxon>Planctomycetota</taxon>
        <taxon>Planctomycetia</taxon>
        <taxon>Pirellulales</taxon>
        <taxon>Pirellulaceae</taxon>
        <taxon>Rosistilla</taxon>
    </lineage>
</organism>